<feature type="non-terminal residue" evidence="1">
    <location>
        <position position="454"/>
    </location>
</feature>
<protein>
    <submittedName>
        <fullName evidence="1">Uncharacterized protein</fullName>
    </submittedName>
</protein>
<keyword evidence="2" id="KW-1185">Reference proteome</keyword>
<dbReference type="GO" id="GO:0009263">
    <property type="term" value="P:deoxyribonucleotide biosynthetic process"/>
    <property type="evidence" value="ECO:0007669"/>
    <property type="project" value="InterPro"/>
</dbReference>
<reference evidence="1 2" key="1">
    <citation type="submission" date="2013-11" db="EMBL/GenBank/DDBJ databases">
        <title>Genome sequencing of Stegodyphus mimosarum.</title>
        <authorList>
            <person name="Bechsgaard J."/>
        </authorList>
    </citation>
    <scope>NUCLEOTIDE SEQUENCE [LARGE SCALE GENOMIC DNA]</scope>
</reference>
<organism evidence="1 2">
    <name type="scientific">Stegodyphus mimosarum</name>
    <name type="common">African social velvet spider</name>
    <dbReference type="NCBI Taxonomy" id="407821"/>
    <lineage>
        <taxon>Eukaryota</taxon>
        <taxon>Metazoa</taxon>
        <taxon>Ecdysozoa</taxon>
        <taxon>Arthropoda</taxon>
        <taxon>Chelicerata</taxon>
        <taxon>Arachnida</taxon>
        <taxon>Araneae</taxon>
        <taxon>Araneomorphae</taxon>
        <taxon>Entelegynae</taxon>
        <taxon>Eresoidea</taxon>
        <taxon>Eresidae</taxon>
        <taxon>Stegodyphus</taxon>
    </lineage>
</organism>
<dbReference type="GO" id="GO:0004748">
    <property type="term" value="F:ribonucleoside-diphosphate reductase activity, thioredoxin disulfide as acceptor"/>
    <property type="evidence" value="ECO:0007669"/>
    <property type="project" value="TreeGrafter"/>
</dbReference>
<evidence type="ECO:0000313" key="1">
    <source>
        <dbReference type="EMBL" id="KFM74444.1"/>
    </source>
</evidence>
<proteinExistence type="predicted"/>
<dbReference type="EMBL" id="KK119036">
    <property type="protein sequence ID" value="KFM74444.1"/>
    <property type="molecule type" value="Genomic_DNA"/>
</dbReference>
<dbReference type="OMA" id="PIRRTEC"/>
<name>A0A087UAQ5_STEMI</name>
<accession>A0A087UAQ5</accession>
<evidence type="ECO:0000313" key="2">
    <source>
        <dbReference type="Proteomes" id="UP000054359"/>
    </source>
</evidence>
<dbReference type="AlphaFoldDB" id="A0A087UAQ5"/>
<dbReference type="OrthoDB" id="6504507at2759"/>
<dbReference type="PANTHER" id="PTHR23409">
    <property type="entry name" value="RIBONUCLEOSIDE-DIPHOSPHATE REDUCTASE SMALL CHAIN"/>
    <property type="match status" value="1"/>
</dbReference>
<sequence length="454" mass="51290">MTSFIRKDSPACVKSELDLFLIPPTQTAIEKGQYVEYHPLSNIRDGGPVEFNISGTGEEYLDLSSSYIYVKVKIVKANASALTIKDYVSPVNLFLHALFSQVDVSLNERIISASTNTYPYRAYIETLLNYGEDAKKSLLTCECFYKDTNLTEVNPLADKPNEGLKKRLELIKGSKTLDLIGQLHCDIFQQNRLLLNLVDVKIILQRSKAPFCLVSPEEKADYNVILEHASMFIRKVKVSPGVSLGHAKALEKSTAKYPIDRVLCKTYSVSQGSWSFLQDNVFLGVMPKRVIITCLSNAAMNGQYKSNPFVFHHYNVNFLSVYIDGHPIPGKPLELDFDSENYIRAYHSLFSGFNRDRGIYLSRDDFSAGHALYAFDLTPDLCNDSHLNLQQQGNLRVELKFSKALTETISVLIYAEFENVIEINKSRHNAKLAQNRINNNTGYNKNNLIKLVLI</sequence>
<dbReference type="PANTHER" id="PTHR23409:SF21">
    <property type="entry name" value="CAPSID PROTEIN"/>
    <property type="match status" value="1"/>
</dbReference>
<dbReference type="Proteomes" id="UP000054359">
    <property type="component" value="Unassembled WGS sequence"/>
</dbReference>
<dbReference type="GO" id="GO:0005829">
    <property type="term" value="C:cytosol"/>
    <property type="evidence" value="ECO:0007669"/>
    <property type="project" value="TreeGrafter"/>
</dbReference>
<gene>
    <name evidence="1" type="ORF">X975_15232</name>
</gene>
<dbReference type="InterPro" id="IPR000358">
    <property type="entry name" value="RNR_small_fam"/>
</dbReference>
<dbReference type="STRING" id="407821.A0A087UAQ5"/>